<comment type="caution">
    <text evidence="1">The sequence shown here is derived from an EMBL/GenBank/DDBJ whole genome shotgun (WGS) entry which is preliminary data.</text>
</comment>
<accession>A0A0F9K636</accession>
<dbReference type="AlphaFoldDB" id="A0A0F9K636"/>
<dbReference type="InterPro" id="IPR027417">
    <property type="entry name" value="P-loop_NTPase"/>
</dbReference>
<dbReference type="SUPFAM" id="SSF52540">
    <property type="entry name" value="P-loop containing nucleoside triphosphate hydrolases"/>
    <property type="match status" value="1"/>
</dbReference>
<proteinExistence type="predicted"/>
<organism evidence="1">
    <name type="scientific">marine sediment metagenome</name>
    <dbReference type="NCBI Taxonomy" id="412755"/>
    <lineage>
        <taxon>unclassified sequences</taxon>
        <taxon>metagenomes</taxon>
        <taxon>ecological metagenomes</taxon>
    </lineage>
</organism>
<dbReference type="EMBL" id="LAZR01008639">
    <property type="protein sequence ID" value="KKM77458.1"/>
    <property type="molecule type" value="Genomic_DNA"/>
</dbReference>
<dbReference type="Gene3D" id="3.40.50.300">
    <property type="entry name" value="P-loop containing nucleotide triphosphate hydrolases"/>
    <property type="match status" value="1"/>
</dbReference>
<reference evidence="1" key="1">
    <citation type="journal article" date="2015" name="Nature">
        <title>Complex archaea that bridge the gap between prokaryotes and eukaryotes.</title>
        <authorList>
            <person name="Spang A."/>
            <person name="Saw J.H."/>
            <person name="Jorgensen S.L."/>
            <person name="Zaremba-Niedzwiedzka K."/>
            <person name="Martijn J."/>
            <person name="Lind A.E."/>
            <person name="van Eijk R."/>
            <person name="Schleper C."/>
            <person name="Guy L."/>
            <person name="Ettema T.J."/>
        </authorList>
    </citation>
    <scope>NUCLEOTIDE SEQUENCE</scope>
</reference>
<evidence type="ECO:0000313" key="1">
    <source>
        <dbReference type="EMBL" id="KKM77458.1"/>
    </source>
</evidence>
<name>A0A0F9K636_9ZZZZ</name>
<gene>
    <name evidence="1" type="ORF">LCGC14_1369790</name>
</gene>
<protein>
    <submittedName>
        <fullName evidence="1">Uncharacterized protein</fullName>
    </submittedName>
</protein>
<sequence length="106" mass="12757">MFDSDTERKLLKDLSEFSYESIAEEIRNNRIPISLIYDSILIDEAQDINPNLWDIFTYFLRESDKSSLYVFYDEEQALFTDDFTPIHFGMDESRDLIVSYHSWKYM</sequence>